<feature type="compositionally biased region" description="Low complexity" evidence="1">
    <location>
        <begin position="97"/>
        <end position="108"/>
    </location>
</feature>
<dbReference type="EMBL" id="PFEE01000078">
    <property type="protein sequence ID" value="PJE63369.1"/>
    <property type="molecule type" value="Genomic_DNA"/>
</dbReference>
<name>A0A2M8KTX9_9BACT</name>
<organism evidence="2 3">
    <name type="scientific">Candidatus Roizmanbacteria bacterium CG10_big_fil_rev_8_21_14_0_10_45_7</name>
    <dbReference type="NCBI Taxonomy" id="1974854"/>
    <lineage>
        <taxon>Bacteria</taxon>
        <taxon>Candidatus Roizmaniibacteriota</taxon>
    </lineage>
</organism>
<evidence type="ECO:0000313" key="3">
    <source>
        <dbReference type="Proteomes" id="UP000231569"/>
    </source>
</evidence>
<feature type="region of interest" description="Disordered" evidence="1">
    <location>
        <begin position="97"/>
        <end position="132"/>
    </location>
</feature>
<evidence type="ECO:0000256" key="1">
    <source>
        <dbReference type="SAM" id="MobiDB-lite"/>
    </source>
</evidence>
<sequence length="147" mass="16092">MRRFILRFLFFPILFFVIFSTVEARSGCCSHHGGVCGCGCCDGTSLSQTCAPYYPECSGGNSAPQQIYVYPTNTPYIPPPTATSLPTYTSAPTHTPIPTATLTLPPTRAAKKPTQKTVKKQKKKMISPTATPTQAPRKNLFQWLFGI</sequence>
<accession>A0A2M8KTX9</accession>
<evidence type="ECO:0000313" key="2">
    <source>
        <dbReference type="EMBL" id="PJE63369.1"/>
    </source>
</evidence>
<gene>
    <name evidence="2" type="ORF">COU89_03685</name>
</gene>
<dbReference type="AlphaFoldDB" id="A0A2M8KTX9"/>
<comment type="caution">
    <text evidence="2">The sequence shown here is derived from an EMBL/GenBank/DDBJ whole genome shotgun (WGS) entry which is preliminary data.</text>
</comment>
<protein>
    <submittedName>
        <fullName evidence="2">Uncharacterized protein</fullName>
    </submittedName>
</protein>
<feature type="compositionally biased region" description="Basic residues" evidence="1">
    <location>
        <begin position="109"/>
        <end position="125"/>
    </location>
</feature>
<proteinExistence type="predicted"/>
<reference evidence="3" key="1">
    <citation type="submission" date="2017-09" db="EMBL/GenBank/DDBJ databases">
        <title>Depth-based differentiation of microbial function through sediment-hosted aquifers and enrichment of novel symbionts in the deep terrestrial subsurface.</title>
        <authorList>
            <person name="Probst A.J."/>
            <person name="Ladd B."/>
            <person name="Jarett J.K."/>
            <person name="Geller-Mcgrath D.E."/>
            <person name="Sieber C.M.K."/>
            <person name="Emerson J.B."/>
            <person name="Anantharaman K."/>
            <person name="Thomas B.C."/>
            <person name="Malmstrom R."/>
            <person name="Stieglmeier M."/>
            <person name="Klingl A."/>
            <person name="Woyke T."/>
            <person name="Ryan C.M."/>
            <person name="Banfield J.F."/>
        </authorList>
    </citation>
    <scope>NUCLEOTIDE SEQUENCE [LARGE SCALE GENOMIC DNA]</scope>
</reference>
<dbReference type="Proteomes" id="UP000231569">
    <property type="component" value="Unassembled WGS sequence"/>
</dbReference>